<dbReference type="Proteomes" id="UP000887568">
    <property type="component" value="Unplaced"/>
</dbReference>
<dbReference type="OMA" id="ENCIARH"/>
<evidence type="ECO:0000313" key="3">
    <source>
        <dbReference type="Proteomes" id="UP000887568"/>
    </source>
</evidence>
<name>A0A914BA96_PATMI</name>
<dbReference type="Pfam" id="PF20478">
    <property type="entry name" value="P2RX7_C"/>
    <property type="match status" value="1"/>
</dbReference>
<dbReference type="InterPro" id="IPR046815">
    <property type="entry name" value="P2RX7_C"/>
</dbReference>
<dbReference type="AlphaFoldDB" id="A0A914BA96"/>
<evidence type="ECO:0000259" key="1">
    <source>
        <dbReference type="Pfam" id="PF20478"/>
    </source>
</evidence>
<dbReference type="EnsemblMetazoa" id="XM_038217083.1">
    <property type="protein sequence ID" value="XP_038073011.1"/>
    <property type="gene ID" value="LOC119741332"/>
</dbReference>
<dbReference type="OrthoDB" id="9898867at2759"/>
<evidence type="ECO:0000313" key="2">
    <source>
        <dbReference type="EnsemblMetazoa" id="XP_038073011.1"/>
    </source>
</evidence>
<feature type="domain" description="P2X purinoreceptor 7 intracellular" evidence="1">
    <location>
        <begin position="92"/>
        <end position="224"/>
    </location>
</feature>
<dbReference type="PANTHER" id="PTHR36981">
    <property type="entry name" value="ZGC:195170"/>
    <property type="match status" value="1"/>
</dbReference>
<dbReference type="PANTHER" id="PTHR36981:SF3">
    <property type="entry name" value="UBIQUITIN-LIKE PROTEASE FAMILY PROFILE DOMAIN-CONTAINING PROTEIN"/>
    <property type="match status" value="1"/>
</dbReference>
<reference evidence="2" key="1">
    <citation type="submission" date="2022-11" db="UniProtKB">
        <authorList>
            <consortium name="EnsemblMetazoa"/>
        </authorList>
    </citation>
    <scope>IDENTIFICATION</scope>
</reference>
<accession>A0A914BA96</accession>
<organism evidence="2 3">
    <name type="scientific">Patiria miniata</name>
    <name type="common">Bat star</name>
    <name type="synonym">Asterina miniata</name>
    <dbReference type="NCBI Taxonomy" id="46514"/>
    <lineage>
        <taxon>Eukaryota</taxon>
        <taxon>Metazoa</taxon>
        <taxon>Echinodermata</taxon>
        <taxon>Eleutherozoa</taxon>
        <taxon>Asterozoa</taxon>
        <taxon>Asteroidea</taxon>
        <taxon>Valvatacea</taxon>
        <taxon>Valvatida</taxon>
        <taxon>Asterinidae</taxon>
        <taxon>Patiria</taxon>
    </lineage>
</organism>
<sequence>MKPYLCYSAINPLQITHKSDYKPLSNETFSILQDYFSGLFLKKISLFLSVIGKDDIGRLNLEEARDLLFQAAERNPGMLLDILMVHPPPPPVPDQPLEWCTCTHCRQMPTDEECVCCGMSAENCIARHPVSTAHTHYTMMGQILDPMSIALQRALWREVLNPEQPANQQPGRENRSSRHTAYRCYILWQYNRLGAGVRRVIPSCVVLRIRAAYPDPHGQYTGFRRNRLA</sequence>
<dbReference type="GeneID" id="119741332"/>
<proteinExistence type="predicted"/>
<dbReference type="RefSeq" id="XP_038073011.1">
    <property type="nucleotide sequence ID" value="XM_038217083.1"/>
</dbReference>
<keyword evidence="3" id="KW-1185">Reference proteome</keyword>
<protein>
    <recommendedName>
        <fullName evidence="1">P2X purinoreceptor 7 intracellular domain-containing protein</fullName>
    </recommendedName>
</protein>